<dbReference type="AlphaFoldDB" id="A0A0A8ZL62"/>
<name>A0A0A8ZL62_ARUDO</name>
<organism evidence="1">
    <name type="scientific">Arundo donax</name>
    <name type="common">Giant reed</name>
    <name type="synonym">Donax arundinaceus</name>
    <dbReference type="NCBI Taxonomy" id="35708"/>
    <lineage>
        <taxon>Eukaryota</taxon>
        <taxon>Viridiplantae</taxon>
        <taxon>Streptophyta</taxon>
        <taxon>Embryophyta</taxon>
        <taxon>Tracheophyta</taxon>
        <taxon>Spermatophyta</taxon>
        <taxon>Magnoliopsida</taxon>
        <taxon>Liliopsida</taxon>
        <taxon>Poales</taxon>
        <taxon>Poaceae</taxon>
        <taxon>PACMAD clade</taxon>
        <taxon>Arundinoideae</taxon>
        <taxon>Arundineae</taxon>
        <taxon>Arundo</taxon>
    </lineage>
</organism>
<protein>
    <submittedName>
        <fullName evidence="1">Uncharacterized protein</fullName>
    </submittedName>
</protein>
<sequence>MFSNPLFGIMFNHLITLILEKEIVHFIAHLYDVIDR</sequence>
<accession>A0A0A8ZL62</accession>
<evidence type="ECO:0000313" key="1">
    <source>
        <dbReference type="EMBL" id="JAD37490.1"/>
    </source>
</evidence>
<dbReference type="EMBL" id="GBRH01260405">
    <property type="protein sequence ID" value="JAD37490.1"/>
    <property type="molecule type" value="Transcribed_RNA"/>
</dbReference>
<proteinExistence type="predicted"/>
<reference evidence="1" key="1">
    <citation type="submission" date="2014-09" db="EMBL/GenBank/DDBJ databases">
        <authorList>
            <person name="Magalhaes I.L.F."/>
            <person name="Oliveira U."/>
            <person name="Santos F.R."/>
            <person name="Vidigal T.H.D.A."/>
            <person name="Brescovit A.D."/>
            <person name="Santos A.J."/>
        </authorList>
    </citation>
    <scope>NUCLEOTIDE SEQUENCE</scope>
    <source>
        <tissue evidence="1">Shoot tissue taken approximately 20 cm above the soil surface</tissue>
    </source>
</reference>
<reference evidence="1" key="2">
    <citation type="journal article" date="2015" name="Data Brief">
        <title>Shoot transcriptome of the giant reed, Arundo donax.</title>
        <authorList>
            <person name="Barrero R.A."/>
            <person name="Guerrero F.D."/>
            <person name="Moolhuijzen P."/>
            <person name="Goolsby J.A."/>
            <person name="Tidwell J."/>
            <person name="Bellgard S.E."/>
            <person name="Bellgard M.I."/>
        </authorList>
    </citation>
    <scope>NUCLEOTIDE SEQUENCE</scope>
    <source>
        <tissue evidence="1">Shoot tissue taken approximately 20 cm above the soil surface</tissue>
    </source>
</reference>